<reference evidence="2" key="1">
    <citation type="submission" date="2023-01" db="EMBL/GenBank/DDBJ databases">
        <title>Colletotrichum chrysophilum M932 genome sequence.</title>
        <authorList>
            <person name="Baroncelli R."/>
        </authorList>
    </citation>
    <scope>NUCLEOTIDE SEQUENCE</scope>
    <source>
        <strain evidence="2">M932</strain>
    </source>
</reference>
<keyword evidence="3" id="KW-1185">Reference proteome</keyword>
<dbReference type="Proteomes" id="UP001243330">
    <property type="component" value="Unassembled WGS sequence"/>
</dbReference>
<feature type="compositionally biased region" description="Basic and acidic residues" evidence="1">
    <location>
        <begin position="38"/>
        <end position="50"/>
    </location>
</feature>
<accession>A0AAD9EAV6</accession>
<evidence type="ECO:0000256" key="1">
    <source>
        <dbReference type="SAM" id="MobiDB-lite"/>
    </source>
</evidence>
<dbReference type="EMBL" id="JAQOWY010000484">
    <property type="protein sequence ID" value="KAK1841383.1"/>
    <property type="molecule type" value="Genomic_DNA"/>
</dbReference>
<name>A0AAD9EAV6_9PEZI</name>
<feature type="region of interest" description="Disordered" evidence="1">
    <location>
        <begin position="28"/>
        <end position="50"/>
    </location>
</feature>
<dbReference type="AlphaFoldDB" id="A0AAD9EAV6"/>
<proteinExistence type="predicted"/>
<gene>
    <name evidence="2" type="ORF">CCHR01_15981</name>
</gene>
<organism evidence="2 3">
    <name type="scientific">Colletotrichum chrysophilum</name>
    <dbReference type="NCBI Taxonomy" id="1836956"/>
    <lineage>
        <taxon>Eukaryota</taxon>
        <taxon>Fungi</taxon>
        <taxon>Dikarya</taxon>
        <taxon>Ascomycota</taxon>
        <taxon>Pezizomycotina</taxon>
        <taxon>Sordariomycetes</taxon>
        <taxon>Hypocreomycetidae</taxon>
        <taxon>Glomerellales</taxon>
        <taxon>Glomerellaceae</taxon>
        <taxon>Colletotrichum</taxon>
        <taxon>Colletotrichum gloeosporioides species complex</taxon>
    </lineage>
</organism>
<comment type="caution">
    <text evidence="2">The sequence shown here is derived from an EMBL/GenBank/DDBJ whole genome shotgun (WGS) entry which is preliminary data.</text>
</comment>
<evidence type="ECO:0000313" key="2">
    <source>
        <dbReference type="EMBL" id="KAK1841383.1"/>
    </source>
</evidence>
<evidence type="ECO:0000313" key="3">
    <source>
        <dbReference type="Proteomes" id="UP001243330"/>
    </source>
</evidence>
<protein>
    <submittedName>
        <fullName evidence="2">Uncharacterized protein</fullName>
    </submittedName>
</protein>
<sequence>MHKYSAPVAEESRPVSYVDPQLLSHPGVQEVQAQARAPSDDLRRHSQKSSERPFIIRVRDGFPCPPNRFLQPAPELRSRYGAYGAIRFNLETWRCVVLIVVGYCRRGRATFGTWNVNVSPRRPTTVACRRHLVSMNNGTIPKQNGATCHGRRSRPI</sequence>